<keyword evidence="2" id="KW-1185">Reference proteome</keyword>
<dbReference type="KEGG" id="nsh:GXM_05588"/>
<dbReference type="EMBL" id="CP045226">
    <property type="protein sequence ID" value="QFS48096.1"/>
    <property type="molecule type" value="Genomic_DNA"/>
</dbReference>
<evidence type="ECO:0000313" key="1">
    <source>
        <dbReference type="EMBL" id="QFS48096.1"/>
    </source>
</evidence>
<gene>
    <name evidence="1" type="ORF">GXM_05588</name>
</gene>
<accession>A0A5P8W781</accession>
<organism evidence="1 2">
    <name type="scientific">Nostoc sphaeroides CCNUC1</name>
    <dbReference type="NCBI Taxonomy" id="2653204"/>
    <lineage>
        <taxon>Bacteria</taxon>
        <taxon>Bacillati</taxon>
        <taxon>Cyanobacteriota</taxon>
        <taxon>Cyanophyceae</taxon>
        <taxon>Nostocales</taxon>
        <taxon>Nostocaceae</taxon>
        <taxon>Nostoc</taxon>
    </lineage>
</organism>
<dbReference type="AlphaFoldDB" id="A0A5P8W781"/>
<sequence>MVIGLNNKGQMTKMPNTQSRNRLKLRWINISSLGRFLEDWRIQK</sequence>
<dbReference type="Proteomes" id="UP000326678">
    <property type="component" value="Chromosome Gxm1"/>
</dbReference>
<name>A0A5P8W781_9NOSO</name>
<evidence type="ECO:0000313" key="2">
    <source>
        <dbReference type="Proteomes" id="UP000326678"/>
    </source>
</evidence>
<protein>
    <submittedName>
        <fullName evidence="1">Uncharacterized protein</fullName>
    </submittedName>
</protein>
<reference evidence="1 2" key="1">
    <citation type="submission" date="2019-10" db="EMBL/GenBank/DDBJ databases">
        <title>Genomic and transcriptomic insights into the perfect genentic adaptation of a filamentous nitrogen-fixing cyanobacterium to rice fields.</title>
        <authorList>
            <person name="Chen Z."/>
        </authorList>
    </citation>
    <scope>NUCLEOTIDE SEQUENCE [LARGE SCALE GENOMIC DNA]</scope>
    <source>
        <strain evidence="1">CCNUC1</strain>
    </source>
</reference>
<proteinExistence type="predicted"/>